<dbReference type="SUPFAM" id="SSF53474">
    <property type="entry name" value="alpha/beta-Hydrolases"/>
    <property type="match status" value="1"/>
</dbReference>
<dbReference type="PRINTS" id="PR00412">
    <property type="entry name" value="EPOXHYDRLASE"/>
</dbReference>
<dbReference type="GO" id="GO:0016020">
    <property type="term" value="C:membrane"/>
    <property type="evidence" value="ECO:0007669"/>
    <property type="project" value="TreeGrafter"/>
</dbReference>
<dbReference type="PANTHER" id="PTHR43798:SF33">
    <property type="entry name" value="HYDROLASE, PUTATIVE (AFU_ORTHOLOGUE AFUA_2G14860)-RELATED"/>
    <property type="match status" value="1"/>
</dbReference>
<feature type="domain" description="AB hydrolase-1" evidence="2">
    <location>
        <begin position="66"/>
        <end position="289"/>
    </location>
</feature>
<dbReference type="EMBL" id="JAGKTC010000001">
    <property type="protein sequence ID" value="MBP3983656.1"/>
    <property type="molecule type" value="Genomic_DNA"/>
</dbReference>
<dbReference type="Gene3D" id="3.40.50.1820">
    <property type="entry name" value="alpha/beta hydrolase"/>
    <property type="match status" value="1"/>
</dbReference>
<name>A0A941ASN0_9GAMM</name>
<dbReference type="Proteomes" id="UP000673447">
    <property type="component" value="Unassembled WGS sequence"/>
</dbReference>
<dbReference type="PRINTS" id="PR00111">
    <property type="entry name" value="ABHYDROLASE"/>
</dbReference>
<keyword evidence="4" id="KW-1185">Reference proteome</keyword>
<organism evidence="3 4">
    <name type="scientific">Pseudoxanthomonas helianthi</name>
    <dbReference type="NCBI Taxonomy" id="1453541"/>
    <lineage>
        <taxon>Bacteria</taxon>
        <taxon>Pseudomonadati</taxon>
        <taxon>Pseudomonadota</taxon>
        <taxon>Gammaproteobacteria</taxon>
        <taxon>Lysobacterales</taxon>
        <taxon>Lysobacteraceae</taxon>
        <taxon>Pseudoxanthomonas</taxon>
    </lineage>
</organism>
<keyword evidence="3" id="KW-0378">Hydrolase</keyword>
<dbReference type="InterPro" id="IPR029058">
    <property type="entry name" value="AB_hydrolase_fold"/>
</dbReference>
<accession>A0A941ASN0</accession>
<keyword evidence="1" id="KW-0732">Signal</keyword>
<dbReference type="InterPro" id="IPR050266">
    <property type="entry name" value="AB_hydrolase_sf"/>
</dbReference>
<sequence length="331" mass="36181">MNRRRFIGTLACIGGALALPGVARAMTQAQTVLPLDAAAFHGMRRFAKTPFGEIAYVERGTGAAALFLHGFPLNGFQWRGALPRLSPYRRCIAPDFLGMGFTRVADGQGVGPDDQVAMLVALLDELGVTDVDVVANDSGGAVAQLLMLRYPDRVRSVLLTNCDTEIESPPSAMLPVIALARQGKYVDEWLAPWWKDKALARSSKGIGAMCYADPSHPDDEAIDMYFGPLLSTRRRTALADAYAVALERNALSGTELALQHSRIPVRVVWGRADTIFSPKNADYLDYACGGSRGIRWLEDSKLFWPEERPDVIAEEALRLWNARSSEAEIAS</sequence>
<dbReference type="GO" id="GO:0047372">
    <property type="term" value="F:monoacylglycerol lipase activity"/>
    <property type="evidence" value="ECO:0007669"/>
    <property type="project" value="TreeGrafter"/>
</dbReference>
<reference evidence="3" key="2">
    <citation type="submission" date="2021-03" db="EMBL/GenBank/DDBJ databases">
        <authorList>
            <person name="Cao W."/>
        </authorList>
    </citation>
    <scope>NUCLEOTIDE SEQUENCE</scope>
    <source>
        <strain evidence="3">110414</strain>
    </source>
</reference>
<dbReference type="InterPro" id="IPR000639">
    <property type="entry name" value="Epox_hydrolase-like"/>
</dbReference>
<protein>
    <submittedName>
        <fullName evidence="3">Alpha/beta hydrolase</fullName>
    </submittedName>
</protein>
<dbReference type="Pfam" id="PF00561">
    <property type="entry name" value="Abhydrolase_1"/>
    <property type="match status" value="1"/>
</dbReference>
<comment type="caution">
    <text evidence="3">The sequence shown here is derived from an EMBL/GenBank/DDBJ whole genome shotgun (WGS) entry which is preliminary data.</text>
</comment>
<dbReference type="InterPro" id="IPR000073">
    <property type="entry name" value="AB_hydrolase_1"/>
</dbReference>
<dbReference type="AlphaFoldDB" id="A0A941ASN0"/>
<evidence type="ECO:0000256" key="1">
    <source>
        <dbReference type="SAM" id="SignalP"/>
    </source>
</evidence>
<evidence type="ECO:0000259" key="2">
    <source>
        <dbReference type="Pfam" id="PF00561"/>
    </source>
</evidence>
<feature type="chain" id="PRO_5037463259" evidence="1">
    <location>
        <begin position="26"/>
        <end position="331"/>
    </location>
</feature>
<feature type="signal peptide" evidence="1">
    <location>
        <begin position="1"/>
        <end position="25"/>
    </location>
</feature>
<evidence type="ECO:0000313" key="3">
    <source>
        <dbReference type="EMBL" id="MBP3983656.1"/>
    </source>
</evidence>
<gene>
    <name evidence="3" type="ORF">J5837_04380</name>
</gene>
<reference evidence="3" key="1">
    <citation type="journal article" date="2016" name="Int. J. Syst. Evol. Microbiol.">
        <title>Pseudoxanthomonas helianthi sp. nov., isolated from roots of Jerusalem artichoke (Helianthus tuberosus).</title>
        <authorList>
            <person name="Kittiwongwattana C."/>
            <person name="Thawai C."/>
        </authorList>
    </citation>
    <scope>NUCLEOTIDE SEQUENCE</scope>
    <source>
        <strain evidence="3">110414</strain>
    </source>
</reference>
<proteinExistence type="predicted"/>
<evidence type="ECO:0000313" key="4">
    <source>
        <dbReference type="Proteomes" id="UP000673447"/>
    </source>
</evidence>
<dbReference type="PANTHER" id="PTHR43798">
    <property type="entry name" value="MONOACYLGLYCEROL LIPASE"/>
    <property type="match status" value="1"/>
</dbReference>
<dbReference type="GO" id="GO:0046464">
    <property type="term" value="P:acylglycerol catabolic process"/>
    <property type="evidence" value="ECO:0007669"/>
    <property type="project" value="TreeGrafter"/>
</dbReference>